<dbReference type="RefSeq" id="WP_262708529.1">
    <property type="nucleotide sequence ID" value="NZ_SLXM01000004.1"/>
</dbReference>
<accession>A0A4R2NU33</accession>
<dbReference type="AlphaFoldDB" id="A0A4R2NU33"/>
<sequence length="40" mass="4444">MKTSNKKTLQIILFLIIAISLLTALIISSDTIHFGVYDAH</sequence>
<evidence type="ECO:0000313" key="2">
    <source>
        <dbReference type="EMBL" id="TCP24978.1"/>
    </source>
</evidence>
<dbReference type="EMBL" id="SLXM01000004">
    <property type="protein sequence ID" value="TCP24978.1"/>
    <property type="molecule type" value="Genomic_DNA"/>
</dbReference>
<protein>
    <submittedName>
        <fullName evidence="2">Uncharacterized protein</fullName>
    </submittedName>
</protein>
<organism evidence="2 3">
    <name type="scientific">Tenacibaculum skagerrakense</name>
    <dbReference type="NCBI Taxonomy" id="186571"/>
    <lineage>
        <taxon>Bacteria</taxon>
        <taxon>Pseudomonadati</taxon>
        <taxon>Bacteroidota</taxon>
        <taxon>Flavobacteriia</taxon>
        <taxon>Flavobacteriales</taxon>
        <taxon>Flavobacteriaceae</taxon>
        <taxon>Tenacibaculum</taxon>
    </lineage>
</organism>
<feature type="transmembrane region" description="Helical" evidence="1">
    <location>
        <begin position="12"/>
        <end position="36"/>
    </location>
</feature>
<keyword evidence="1" id="KW-0812">Transmembrane</keyword>
<keyword evidence="1" id="KW-1133">Transmembrane helix</keyword>
<name>A0A4R2NU33_9FLAO</name>
<evidence type="ECO:0000313" key="3">
    <source>
        <dbReference type="Proteomes" id="UP000294564"/>
    </source>
</evidence>
<reference evidence="2 3" key="1">
    <citation type="submission" date="2019-03" db="EMBL/GenBank/DDBJ databases">
        <title>Genomic Encyclopedia of Type Strains, Phase IV (KMG-IV): sequencing the most valuable type-strain genomes for metagenomic binning, comparative biology and taxonomic classification.</title>
        <authorList>
            <person name="Goeker M."/>
        </authorList>
    </citation>
    <scope>NUCLEOTIDE SEQUENCE [LARGE SCALE GENOMIC DNA]</scope>
    <source>
        <strain evidence="2 3">DSM 14836</strain>
    </source>
</reference>
<gene>
    <name evidence="2" type="ORF">EV195_1048</name>
</gene>
<proteinExistence type="predicted"/>
<evidence type="ECO:0000256" key="1">
    <source>
        <dbReference type="SAM" id="Phobius"/>
    </source>
</evidence>
<dbReference type="Proteomes" id="UP000294564">
    <property type="component" value="Unassembled WGS sequence"/>
</dbReference>
<comment type="caution">
    <text evidence="2">The sequence shown here is derived from an EMBL/GenBank/DDBJ whole genome shotgun (WGS) entry which is preliminary data.</text>
</comment>
<keyword evidence="1" id="KW-0472">Membrane</keyword>
<keyword evidence="3" id="KW-1185">Reference proteome</keyword>